<dbReference type="InterPro" id="IPR051581">
    <property type="entry name" value="Ca-bind"/>
</dbReference>
<dbReference type="InterPro" id="IPR002048">
    <property type="entry name" value="EF_hand_dom"/>
</dbReference>
<dbReference type="SUPFAM" id="SSF47473">
    <property type="entry name" value="EF-hand"/>
    <property type="match status" value="1"/>
</dbReference>
<evidence type="ECO:0000313" key="5">
    <source>
        <dbReference type="EMBL" id="CAG2202229.1"/>
    </source>
</evidence>
<dbReference type="AlphaFoldDB" id="A0A8S3R5S1"/>
<dbReference type="PANTHER" id="PTHR34524">
    <property type="entry name" value="CALCYPHOSIN"/>
    <property type="match status" value="1"/>
</dbReference>
<accession>A0A8S3R5S1</accession>
<name>A0A8S3R5S1_MYTED</name>
<evidence type="ECO:0000259" key="4">
    <source>
        <dbReference type="PROSITE" id="PS50222"/>
    </source>
</evidence>
<dbReference type="Pfam" id="PF13499">
    <property type="entry name" value="EF-hand_7"/>
    <property type="match status" value="1"/>
</dbReference>
<comment type="caution">
    <text evidence="5">The sequence shown here is derived from an EMBL/GenBank/DDBJ whole genome shotgun (WGS) entry which is preliminary data.</text>
</comment>
<reference evidence="5" key="1">
    <citation type="submission" date="2021-03" db="EMBL/GenBank/DDBJ databases">
        <authorList>
            <person name="Bekaert M."/>
        </authorList>
    </citation>
    <scope>NUCLEOTIDE SEQUENCE</scope>
</reference>
<dbReference type="InterPro" id="IPR011992">
    <property type="entry name" value="EF-hand-dom_pair"/>
</dbReference>
<keyword evidence="2" id="KW-0677">Repeat</keyword>
<gene>
    <name evidence="5" type="ORF">MEDL_16790</name>
</gene>
<dbReference type="OrthoDB" id="6074409at2759"/>
<keyword evidence="1" id="KW-0479">Metal-binding</keyword>
<proteinExistence type="predicted"/>
<dbReference type="InterPro" id="IPR018247">
    <property type="entry name" value="EF_Hand_1_Ca_BS"/>
</dbReference>
<evidence type="ECO:0000256" key="2">
    <source>
        <dbReference type="ARBA" id="ARBA00022737"/>
    </source>
</evidence>
<dbReference type="PROSITE" id="PS00018">
    <property type="entry name" value="EF_HAND_1"/>
    <property type="match status" value="1"/>
</dbReference>
<evidence type="ECO:0000313" key="6">
    <source>
        <dbReference type="Proteomes" id="UP000683360"/>
    </source>
</evidence>
<evidence type="ECO:0000256" key="1">
    <source>
        <dbReference type="ARBA" id="ARBA00022723"/>
    </source>
</evidence>
<evidence type="ECO:0000256" key="3">
    <source>
        <dbReference type="ARBA" id="ARBA00022837"/>
    </source>
</evidence>
<protein>
    <submittedName>
        <fullName evidence="5">Crustacean calcium-binding protein 23,Calcyphosin,Calcyphosin-like protein</fullName>
    </submittedName>
</protein>
<dbReference type="PANTHER" id="PTHR34524:SF6">
    <property type="entry name" value="CALCYPHOSINE LIKE"/>
    <property type="match status" value="1"/>
</dbReference>
<dbReference type="PROSITE" id="PS50222">
    <property type="entry name" value="EF_HAND_2"/>
    <property type="match status" value="1"/>
</dbReference>
<dbReference type="Proteomes" id="UP000683360">
    <property type="component" value="Unassembled WGS sequence"/>
</dbReference>
<sequence length="188" mass="21667">MVDKLKNDLRAKCLERGAIGIQGITRTFRNMDVDHDNHLSLNEFTDGLKKYGLTFEDETAHELFTYIDKTCRGSIKFEEFLLAIRPPMSEKRIEIINKAFAKFDKETGDGVITLEDLREDYDVGNRRSYKSGFLTKDQVLSEFLQVFNKGSEDGKVTKEEFTNYYSGLGANIDTDEEFVKMMTTAWKI</sequence>
<keyword evidence="6" id="KW-1185">Reference proteome</keyword>
<dbReference type="GO" id="GO:0005509">
    <property type="term" value="F:calcium ion binding"/>
    <property type="evidence" value="ECO:0007669"/>
    <property type="project" value="InterPro"/>
</dbReference>
<organism evidence="5 6">
    <name type="scientific">Mytilus edulis</name>
    <name type="common">Blue mussel</name>
    <dbReference type="NCBI Taxonomy" id="6550"/>
    <lineage>
        <taxon>Eukaryota</taxon>
        <taxon>Metazoa</taxon>
        <taxon>Spiralia</taxon>
        <taxon>Lophotrochozoa</taxon>
        <taxon>Mollusca</taxon>
        <taxon>Bivalvia</taxon>
        <taxon>Autobranchia</taxon>
        <taxon>Pteriomorphia</taxon>
        <taxon>Mytilida</taxon>
        <taxon>Mytiloidea</taxon>
        <taxon>Mytilidae</taxon>
        <taxon>Mytilinae</taxon>
        <taxon>Mytilus</taxon>
    </lineage>
</organism>
<dbReference type="Gene3D" id="1.10.238.10">
    <property type="entry name" value="EF-hand"/>
    <property type="match status" value="2"/>
</dbReference>
<feature type="domain" description="EF-hand" evidence="4">
    <location>
        <begin position="19"/>
        <end position="54"/>
    </location>
</feature>
<dbReference type="EMBL" id="CAJPWZ010000882">
    <property type="protein sequence ID" value="CAG2202229.1"/>
    <property type="molecule type" value="Genomic_DNA"/>
</dbReference>
<keyword evidence="3" id="KW-0106">Calcium</keyword>